<feature type="domain" description="MobA-like NTP transferase" evidence="3">
    <location>
        <begin position="8"/>
        <end position="142"/>
    </location>
</feature>
<dbReference type="InterPro" id="IPR050065">
    <property type="entry name" value="GlmU-like"/>
</dbReference>
<evidence type="ECO:0000256" key="2">
    <source>
        <dbReference type="ARBA" id="ARBA00022695"/>
    </source>
</evidence>
<comment type="caution">
    <text evidence="4">The sequence shown here is derived from an EMBL/GenBank/DDBJ whole genome shotgun (WGS) entry which is preliminary data.</text>
</comment>
<evidence type="ECO:0000313" key="4">
    <source>
        <dbReference type="EMBL" id="OME64374.1"/>
    </source>
</evidence>
<dbReference type="PANTHER" id="PTHR43584">
    <property type="entry name" value="NUCLEOTIDYL TRANSFERASE"/>
    <property type="match status" value="1"/>
</dbReference>
<dbReference type="AlphaFoldDB" id="A0A1R0Z8I7"/>
<sequence>MQIIIPMSGIGKRFIDAGYSEPKPLIEVDGIPIIEHVVNMFPGESNFTFICNSNHLTTTNMRAILERIAPAAKIIEIEPHKKGPVYAVTQIFNLLNDEEEVIVNYCDFSVFWNYADFLNHTRNRKADGAIPAYKGFHPHMLGSTNYAFMRDEEQWMLEIKEKEPFTNNRMEEYASVGTYYFRCGSYVKKYFQALLDEDVNLNGEYYVSLVYNLLNRDGLRTSIYNVQHMLQWGTPQDVQEYKAWSNYFRNIIESNEEDKTVPHSTLLMPLAGAGSRFVKEGYEDPKPLIEVSGKPMIIQASQSLPKTGKQVFLCQKSHLDAYPLEEELKMVYPDATIVTVESLTEGQACTCELGLKYIDSEDSLLIGACDNGMIWNQDGFQTLIKDPNVDVVVFSFRHHVSSERYPQMYGWIDIEEDQTIKHVHVKSPISDDPYNDHAVVGSFYFKNVEIFKESLDQLYTKNIRINNEFYVDSLINEAIDLGYNAKVFELDQYVGWGTPNDLRTYEYWQSFFHKWEWHPYTLDQEVTLDKDALPGLEIKYTTFKQENE</sequence>
<dbReference type="SUPFAM" id="SSF53448">
    <property type="entry name" value="Nucleotide-diphospho-sugar transferases"/>
    <property type="match status" value="2"/>
</dbReference>
<evidence type="ECO:0000313" key="5">
    <source>
        <dbReference type="Proteomes" id="UP000187425"/>
    </source>
</evidence>
<dbReference type="InterPro" id="IPR029044">
    <property type="entry name" value="Nucleotide-diphossugar_trans"/>
</dbReference>
<dbReference type="InterPro" id="IPR025877">
    <property type="entry name" value="MobA-like_NTP_Trfase"/>
</dbReference>
<proteinExistence type="predicted"/>
<dbReference type="GO" id="GO:0016779">
    <property type="term" value="F:nucleotidyltransferase activity"/>
    <property type="evidence" value="ECO:0007669"/>
    <property type="project" value="UniProtKB-KW"/>
</dbReference>
<keyword evidence="1" id="KW-0808">Transferase</keyword>
<dbReference type="Proteomes" id="UP000187425">
    <property type="component" value="Unassembled WGS sequence"/>
</dbReference>
<name>A0A1R0Z8I7_9BACL</name>
<dbReference type="Gene3D" id="3.90.550.10">
    <property type="entry name" value="Spore Coat Polysaccharide Biosynthesis Protein SpsA, Chain A"/>
    <property type="match status" value="2"/>
</dbReference>
<protein>
    <recommendedName>
        <fullName evidence="3">MobA-like NTP transferase domain-containing protein</fullName>
    </recommendedName>
</protein>
<dbReference type="Pfam" id="PF12804">
    <property type="entry name" value="NTP_transf_3"/>
    <property type="match status" value="1"/>
</dbReference>
<accession>A0A1R0Z8I7</accession>
<organism evidence="4 5">
    <name type="scientific">Paenibacillus odorifer</name>
    <dbReference type="NCBI Taxonomy" id="189426"/>
    <lineage>
        <taxon>Bacteria</taxon>
        <taxon>Bacillati</taxon>
        <taxon>Bacillota</taxon>
        <taxon>Bacilli</taxon>
        <taxon>Bacillales</taxon>
        <taxon>Paenibacillaceae</taxon>
        <taxon>Paenibacillus</taxon>
    </lineage>
</organism>
<dbReference type="CDD" id="cd04183">
    <property type="entry name" value="GT2_BcE_like"/>
    <property type="match status" value="1"/>
</dbReference>
<gene>
    <name evidence="4" type="ORF">BSK65_28785</name>
</gene>
<evidence type="ECO:0000259" key="3">
    <source>
        <dbReference type="Pfam" id="PF12804"/>
    </source>
</evidence>
<evidence type="ECO:0000256" key="1">
    <source>
        <dbReference type="ARBA" id="ARBA00022679"/>
    </source>
</evidence>
<dbReference type="EMBL" id="MPTW01000030">
    <property type="protein sequence ID" value="OME64374.1"/>
    <property type="molecule type" value="Genomic_DNA"/>
</dbReference>
<keyword evidence="2" id="KW-0548">Nucleotidyltransferase</keyword>
<dbReference type="PANTHER" id="PTHR43584:SF8">
    <property type="entry name" value="N-ACETYLMURAMATE ALPHA-1-PHOSPHATE URIDYLYLTRANSFERASE"/>
    <property type="match status" value="1"/>
</dbReference>
<reference evidence="4 5" key="1">
    <citation type="submission" date="2016-11" db="EMBL/GenBank/DDBJ databases">
        <title>Paenibacillus species isolates.</title>
        <authorList>
            <person name="Beno S.M."/>
        </authorList>
    </citation>
    <scope>NUCLEOTIDE SEQUENCE [LARGE SCALE GENOMIC DNA]</scope>
    <source>
        <strain evidence="4 5">FSL H7-0443</strain>
    </source>
</reference>
<dbReference type="RefSeq" id="WP_076286921.1">
    <property type="nucleotide sequence ID" value="NZ_MPTW01000030.1"/>
</dbReference>